<comment type="caution">
    <text evidence="1">The sequence shown here is derived from an EMBL/GenBank/DDBJ whole genome shotgun (WGS) entry which is preliminary data.</text>
</comment>
<keyword evidence="2" id="KW-1185">Reference proteome</keyword>
<organism evidence="1 2">
    <name type="scientific">Aristaeella lactis</name>
    <dbReference type="NCBI Taxonomy" id="3046383"/>
    <lineage>
        <taxon>Bacteria</taxon>
        <taxon>Bacillati</taxon>
        <taxon>Bacillota</taxon>
        <taxon>Clostridia</taxon>
        <taxon>Eubacteriales</taxon>
        <taxon>Aristaeellaceae</taxon>
        <taxon>Aristaeella</taxon>
    </lineage>
</organism>
<protein>
    <submittedName>
        <fullName evidence="1">ABC-2 type transport system permease protein</fullName>
    </submittedName>
</protein>
<dbReference type="EMBL" id="FWXZ01000005">
    <property type="protein sequence ID" value="SMC76383.1"/>
    <property type="molecule type" value="Genomic_DNA"/>
</dbReference>
<sequence length="259" mass="29291">MKETLKEIWAYRSMIRSLVHKDLRGRYQASVLGFLWTFIVPLCQLLVYSVVFGSILQNEIEKFELYLFVALIPWNFFSACLTGGSSSIIQQQSLVNKIYFPREVVPISYVTSSFVNMLYCEIIVIIVALFSGVQFSLVGLLCLPVVMIIEYILALGITMILSAVDVYFRDLEHVMGIIAMAWMFMTPIMYDINIGDGKLKTILQLNPMTSIVTSYRDILYRGSVPEIGALGISLGVGLVFLVIGFIVFGKLKRRFSEVM</sequence>
<evidence type="ECO:0000313" key="2">
    <source>
        <dbReference type="Proteomes" id="UP000192328"/>
    </source>
</evidence>
<name>A0AC61PNQ2_9FIRM</name>
<gene>
    <name evidence="1" type="ORF">SAMN06297397_2369</name>
</gene>
<accession>A0AC61PNQ2</accession>
<dbReference type="Proteomes" id="UP000192328">
    <property type="component" value="Unassembled WGS sequence"/>
</dbReference>
<reference evidence="1" key="1">
    <citation type="submission" date="2017-04" db="EMBL/GenBank/DDBJ databases">
        <authorList>
            <person name="Varghese N."/>
            <person name="Submissions S."/>
        </authorList>
    </citation>
    <scope>NUCLEOTIDE SEQUENCE</scope>
    <source>
        <strain evidence="1">WTE2008</strain>
    </source>
</reference>
<evidence type="ECO:0000313" key="1">
    <source>
        <dbReference type="EMBL" id="SMC76383.1"/>
    </source>
</evidence>
<proteinExistence type="predicted"/>